<organism evidence="1 2">
    <name type="scientific">Sinanodonta woodiana</name>
    <name type="common">Chinese pond mussel</name>
    <name type="synonym">Anodonta woodiana</name>
    <dbReference type="NCBI Taxonomy" id="1069815"/>
    <lineage>
        <taxon>Eukaryota</taxon>
        <taxon>Metazoa</taxon>
        <taxon>Spiralia</taxon>
        <taxon>Lophotrochozoa</taxon>
        <taxon>Mollusca</taxon>
        <taxon>Bivalvia</taxon>
        <taxon>Autobranchia</taxon>
        <taxon>Heteroconchia</taxon>
        <taxon>Palaeoheterodonta</taxon>
        <taxon>Unionida</taxon>
        <taxon>Unionoidea</taxon>
        <taxon>Unionidae</taxon>
        <taxon>Unioninae</taxon>
        <taxon>Sinanodonta</taxon>
    </lineage>
</organism>
<comment type="caution">
    <text evidence="1">The sequence shown here is derived from an EMBL/GenBank/DDBJ whole genome shotgun (WGS) entry which is preliminary data.</text>
</comment>
<sequence length="175" mass="19830">METMDKMSHTTACKHCFLESSHTKTKLMHPVNTVKHGGVFTFYTQPETSRTSSNISEGFTAVPISGHTIGHTLGVLDHVTQGTVQAFITEKEEEEISFKMMQRKKSLPKGSENLQSLLKEFKNNSKEIEEETVSADELNSQKLTKRKNDLYVSCKRFPLVCINRKVGLHHCVHNH</sequence>
<proteinExistence type="predicted"/>
<evidence type="ECO:0000313" key="1">
    <source>
        <dbReference type="EMBL" id="KAL3868927.1"/>
    </source>
</evidence>
<evidence type="ECO:0000313" key="2">
    <source>
        <dbReference type="Proteomes" id="UP001634394"/>
    </source>
</evidence>
<dbReference type="AlphaFoldDB" id="A0ABD3W849"/>
<accession>A0ABD3W849</accession>
<reference evidence="1 2" key="1">
    <citation type="submission" date="2024-11" db="EMBL/GenBank/DDBJ databases">
        <title>Chromosome-level genome assembly of the freshwater bivalve Anodonta woodiana.</title>
        <authorList>
            <person name="Chen X."/>
        </authorList>
    </citation>
    <scope>NUCLEOTIDE SEQUENCE [LARGE SCALE GENOMIC DNA]</scope>
    <source>
        <strain evidence="1">MN2024</strain>
        <tissue evidence="1">Gills</tissue>
    </source>
</reference>
<dbReference type="Proteomes" id="UP001634394">
    <property type="component" value="Unassembled WGS sequence"/>
</dbReference>
<name>A0ABD3W849_SINWO</name>
<dbReference type="EMBL" id="JBJQND010000008">
    <property type="protein sequence ID" value="KAL3868927.1"/>
    <property type="molecule type" value="Genomic_DNA"/>
</dbReference>
<protein>
    <submittedName>
        <fullName evidence="1">Uncharacterized protein</fullName>
    </submittedName>
</protein>
<keyword evidence="2" id="KW-1185">Reference proteome</keyword>
<gene>
    <name evidence="1" type="ORF">ACJMK2_041679</name>
</gene>